<dbReference type="InterPro" id="IPR015890">
    <property type="entry name" value="Chorismate_C"/>
</dbReference>
<dbReference type="InterPro" id="IPR019999">
    <property type="entry name" value="Anth_synth_I-like"/>
</dbReference>
<dbReference type="RefSeq" id="WP_234982825.1">
    <property type="nucleotide sequence ID" value="NZ_CP023018.1"/>
</dbReference>
<dbReference type="NCBIfam" id="TIGR00543">
    <property type="entry name" value="isochor_syn"/>
    <property type="match status" value="1"/>
</dbReference>
<dbReference type="GO" id="GO:0008909">
    <property type="term" value="F:isochorismate synthase activity"/>
    <property type="evidence" value="ECO:0007669"/>
    <property type="project" value="UniProtKB-UniRule"/>
</dbReference>
<feature type="active site" description="Proton acceptor" evidence="4">
    <location>
        <position position="242"/>
    </location>
</feature>
<sequence length="483" mass="53681">MSSPSQSNRQQRLLDGESGAFADPASMPSIDRAQLDPIAADVALQRLIDAAKQWHFQAGRLLHATESVGHLDAFQWLHHNPLGERCLWRSRDGQTLWAGIGAAVVLTASADGDYDDLFTHMHHVLEHHDKAFLGGIAFNHRPGDSEWQDFPAARFILPAVALRQQGDHHELQINLYASSHEAFVRQRQQLVHTLESLKLAWPEHIDPASSDPVQRQDHMVFSACRRRIHEVLHQIDQGELEKAVLARRVDVLLDHVVPAFPVLQRWQKNNQGCFAFAFEMGSSLFMGCTPERLFRREGHYIATEALAGTMTRDSNPETDAFLARELLNDPKLSLEHQLVAGFIQAQLQPLTEQLYSPSLPGVIKLDRIQHRYLPISGQLRPGVSDAQLLSCLHPTPAVCGVPKVAAQALIQQLEATQRGWYSGAVGLVSPQTVEFAVAIRSALVRGNQVSCFSGVGIVAGSEPETEWQELEAKISSFLDALMR</sequence>
<evidence type="ECO:0000313" key="6">
    <source>
        <dbReference type="EMBL" id="SIT70928.1"/>
    </source>
</evidence>
<comment type="pathway">
    <text evidence="4">Quinol/quinone metabolism; 1,4-dihydroxy-2-naphthoate biosynthesis; 1,4-dihydroxy-2-naphthoate from chorismate: step 1/7.</text>
</comment>
<keyword evidence="4" id="KW-0460">Magnesium</keyword>
<keyword evidence="4" id="KW-0474">Menaquinone biosynthesis</keyword>
<feature type="domain" description="Chorismate-utilising enzyme C-terminal" evidence="5">
    <location>
        <begin position="224"/>
        <end position="473"/>
    </location>
</feature>
<feature type="active site" description="Proton donor" evidence="4">
    <location>
        <position position="291"/>
    </location>
</feature>
<evidence type="ECO:0000256" key="2">
    <source>
        <dbReference type="ARBA" id="ARBA00005297"/>
    </source>
</evidence>
<proteinExistence type="inferred from homology"/>
<dbReference type="PRINTS" id="PR00095">
    <property type="entry name" value="ANTSNTHASEI"/>
</dbReference>
<feature type="binding site" evidence="4">
    <location>
        <position position="469"/>
    </location>
    <ligand>
        <name>Mg(2+)</name>
        <dbReference type="ChEBI" id="CHEBI:18420"/>
    </ligand>
</feature>
<keyword evidence="4" id="KW-0479">Metal-binding</keyword>
<dbReference type="GO" id="GO:0000287">
    <property type="term" value="F:magnesium ion binding"/>
    <property type="evidence" value="ECO:0007669"/>
    <property type="project" value="UniProtKB-UniRule"/>
</dbReference>
<dbReference type="UniPathway" id="UPA01057">
    <property type="reaction ID" value="UER00163"/>
</dbReference>
<reference evidence="6 7" key="1">
    <citation type="submission" date="2017-01" db="EMBL/GenBank/DDBJ databases">
        <authorList>
            <person name="Mah S.A."/>
            <person name="Swanson W.J."/>
            <person name="Moy G.W."/>
            <person name="Vacquier V.D."/>
        </authorList>
    </citation>
    <scope>NUCLEOTIDE SEQUENCE [LARGE SCALE GENOMIC DNA]</scope>
    <source>
        <strain evidence="6 7">M9</strain>
    </source>
</reference>
<protein>
    <recommendedName>
        <fullName evidence="4">Isochorismate synthase MenF</fullName>
        <ecNumber evidence="4">5.4.4.2</ecNumber>
    </recommendedName>
    <alternativeName>
        <fullName evidence="4">Isochorismate mutase</fullName>
    </alternativeName>
</protein>
<dbReference type="EMBL" id="FTPK01000002">
    <property type="protein sequence ID" value="SIT70928.1"/>
    <property type="molecule type" value="Genomic_DNA"/>
</dbReference>
<dbReference type="SUPFAM" id="SSF56322">
    <property type="entry name" value="ADC synthase"/>
    <property type="match status" value="1"/>
</dbReference>
<comment type="catalytic activity">
    <reaction evidence="1 4">
        <text>chorismate = isochorismate</text>
        <dbReference type="Rhea" id="RHEA:18985"/>
        <dbReference type="ChEBI" id="CHEBI:29748"/>
        <dbReference type="ChEBI" id="CHEBI:29780"/>
        <dbReference type="EC" id="5.4.4.2"/>
    </reaction>
</comment>
<dbReference type="InterPro" id="IPR034681">
    <property type="entry name" value="MenF"/>
</dbReference>
<comment type="pathway">
    <text evidence="4">Quinol/quinone metabolism; menaquinone biosynthesis.</text>
</comment>
<accession>A0A1R3W4L9</accession>
<feature type="binding site" evidence="4">
    <location>
        <position position="335"/>
    </location>
    <ligand>
        <name>Mg(2+)</name>
        <dbReference type="ChEBI" id="CHEBI:18420"/>
    </ligand>
</feature>
<keyword evidence="3 4" id="KW-0413">Isomerase</keyword>
<name>A0A1R3W4L9_9GAMM</name>
<organism evidence="6 7">
    <name type="scientific">Ectothiorhodosinus mongolicus</name>
    <dbReference type="NCBI Taxonomy" id="233100"/>
    <lineage>
        <taxon>Bacteria</taxon>
        <taxon>Pseudomonadati</taxon>
        <taxon>Pseudomonadota</taxon>
        <taxon>Gammaproteobacteria</taxon>
        <taxon>Chromatiales</taxon>
        <taxon>Ectothiorhodospiraceae</taxon>
        <taxon>Ectothiorhodosinus</taxon>
    </lineage>
</organism>
<dbReference type="PANTHER" id="PTHR42839">
    <property type="entry name" value="ISOCHORISMATE SYNTHASE ENTC"/>
    <property type="match status" value="1"/>
</dbReference>
<dbReference type="UniPathway" id="UPA00079"/>
<evidence type="ECO:0000259" key="5">
    <source>
        <dbReference type="Pfam" id="PF00425"/>
    </source>
</evidence>
<evidence type="ECO:0000256" key="1">
    <source>
        <dbReference type="ARBA" id="ARBA00000799"/>
    </source>
</evidence>
<dbReference type="STRING" id="233100.SAMN05216526_1433"/>
<comment type="function">
    <text evidence="4">Catalyzes the conversion of chorismate to isochorismate.</text>
</comment>
<dbReference type="EC" id="5.4.4.2" evidence="4"/>
<evidence type="ECO:0000256" key="3">
    <source>
        <dbReference type="ARBA" id="ARBA00023235"/>
    </source>
</evidence>
<evidence type="ECO:0000256" key="4">
    <source>
        <dbReference type="HAMAP-Rule" id="MF_01935"/>
    </source>
</evidence>
<keyword evidence="7" id="KW-1185">Reference proteome</keyword>
<dbReference type="Pfam" id="PF00425">
    <property type="entry name" value="Chorismate_bind"/>
    <property type="match status" value="1"/>
</dbReference>
<dbReference type="GO" id="GO:0009234">
    <property type="term" value="P:menaquinone biosynthetic process"/>
    <property type="evidence" value="ECO:0007669"/>
    <property type="project" value="UniProtKB-UniRule"/>
</dbReference>
<dbReference type="HAMAP" id="MF_01935">
    <property type="entry name" value="MenF"/>
    <property type="match status" value="1"/>
</dbReference>
<gene>
    <name evidence="4" type="primary">menF</name>
    <name evidence="6" type="ORF">SAMN05216526_1433</name>
</gene>
<dbReference type="InterPro" id="IPR004561">
    <property type="entry name" value="IsoChor_synthase"/>
</dbReference>
<dbReference type="AlphaFoldDB" id="A0A1R3W4L9"/>
<dbReference type="Gene3D" id="3.60.120.10">
    <property type="entry name" value="Anthranilate synthase"/>
    <property type="match status" value="1"/>
</dbReference>
<dbReference type="PANTHER" id="PTHR42839:SF2">
    <property type="entry name" value="ISOCHORISMATE SYNTHASE ENTC"/>
    <property type="match status" value="1"/>
</dbReference>
<evidence type="ECO:0000313" key="7">
    <source>
        <dbReference type="Proteomes" id="UP000223759"/>
    </source>
</evidence>
<dbReference type="Proteomes" id="UP000223759">
    <property type="component" value="Unassembled WGS sequence"/>
</dbReference>
<dbReference type="InterPro" id="IPR005801">
    <property type="entry name" value="ADC_synthase"/>
</dbReference>
<comment type="cofactor">
    <cofactor evidence="4">
        <name>Mg(2+)</name>
        <dbReference type="ChEBI" id="CHEBI:18420"/>
    </cofactor>
</comment>
<comment type="similarity">
    <text evidence="2 4">Belongs to the isochorismate synthase family.</text>
</comment>